<dbReference type="SMART" id="SM00487">
    <property type="entry name" value="DEXDc"/>
    <property type="match status" value="1"/>
</dbReference>
<feature type="domain" description="Helicase ATP-binding" evidence="13">
    <location>
        <begin position="224"/>
        <end position="390"/>
    </location>
</feature>
<keyword evidence="6 12" id="KW-0347">Helicase</keyword>
<comment type="cofactor">
    <cofactor evidence="12">
        <name>Zn(2+)</name>
        <dbReference type="ChEBI" id="CHEBI:29105"/>
    </cofactor>
    <text evidence="12">Binds 2 zinc ions per subunit.</text>
</comment>
<comment type="subunit">
    <text evidence="12">Component of the replication restart primosome.</text>
</comment>
<dbReference type="Gene3D" id="3.40.50.300">
    <property type="entry name" value="P-loop containing nucleotide triphosphate hydrolases"/>
    <property type="match status" value="2"/>
</dbReference>
<evidence type="ECO:0000256" key="2">
    <source>
        <dbReference type="ARBA" id="ARBA00022705"/>
    </source>
</evidence>
<comment type="catalytic activity">
    <reaction evidence="12">
        <text>Couples ATP hydrolysis with the unwinding of duplex DNA by translocating in the 3'-5' direction.</text>
        <dbReference type="EC" id="5.6.2.4"/>
    </reaction>
</comment>
<dbReference type="NCBIfam" id="NF004070">
    <property type="entry name" value="PRK05580.2-2"/>
    <property type="match status" value="1"/>
</dbReference>
<reference evidence="15" key="1">
    <citation type="submission" date="2016-10" db="EMBL/GenBank/DDBJ databases">
        <authorList>
            <person name="Varghese N."/>
            <person name="Submissions S."/>
        </authorList>
    </citation>
    <scope>NUCLEOTIDE SEQUENCE [LARGE SCALE GENOMIC DNA]</scope>
    <source>
        <strain evidence="15">DSM 1565</strain>
    </source>
</reference>
<dbReference type="GO" id="GO:0006302">
    <property type="term" value="P:double-strand break repair"/>
    <property type="evidence" value="ECO:0007669"/>
    <property type="project" value="InterPro"/>
</dbReference>
<feature type="binding site" evidence="12">
    <location>
        <position position="451"/>
    </location>
    <ligand>
        <name>Zn(2+)</name>
        <dbReference type="ChEBI" id="CHEBI:29105"/>
        <label>1</label>
    </ligand>
</feature>
<dbReference type="HAMAP" id="MF_00983">
    <property type="entry name" value="PriA"/>
    <property type="match status" value="1"/>
</dbReference>
<dbReference type="GO" id="GO:0008270">
    <property type="term" value="F:zinc ion binding"/>
    <property type="evidence" value="ECO:0007669"/>
    <property type="project" value="UniProtKB-UniRule"/>
</dbReference>
<dbReference type="SUPFAM" id="SSF52540">
    <property type="entry name" value="P-loop containing nucleoside triphosphate hydrolases"/>
    <property type="match status" value="2"/>
</dbReference>
<evidence type="ECO:0000256" key="4">
    <source>
        <dbReference type="ARBA" id="ARBA00022741"/>
    </source>
</evidence>
<dbReference type="InterPro" id="IPR041236">
    <property type="entry name" value="PriA_C"/>
</dbReference>
<keyword evidence="10 12" id="KW-0413">Isomerase</keyword>
<organism evidence="14 15">
    <name type="scientific">Hyphomicrobium facile</name>
    <dbReference type="NCBI Taxonomy" id="51670"/>
    <lineage>
        <taxon>Bacteria</taxon>
        <taxon>Pseudomonadati</taxon>
        <taxon>Pseudomonadota</taxon>
        <taxon>Alphaproteobacteria</taxon>
        <taxon>Hyphomicrobiales</taxon>
        <taxon>Hyphomicrobiaceae</taxon>
        <taxon>Hyphomicrobium</taxon>
    </lineage>
</organism>
<dbReference type="SMART" id="SM00490">
    <property type="entry name" value="HELICc"/>
    <property type="match status" value="1"/>
</dbReference>
<dbReference type="GO" id="GO:0006270">
    <property type="term" value="P:DNA replication initiation"/>
    <property type="evidence" value="ECO:0007669"/>
    <property type="project" value="TreeGrafter"/>
</dbReference>
<dbReference type="InterPro" id="IPR040498">
    <property type="entry name" value="PriA_CRR"/>
</dbReference>
<dbReference type="Gene3D" id="3.40.1440.60">
    <property type="entry name" value="PriA, 3(prime) DNA-binding domain"/>
    <property type="match status" value="1"/>
</dbReference>
<keyword evidence="15" id="KW-1185">Reference proteome</keyword>
<feature type="binding site" evidence="12">
    <location>
        <position position="478"/>
    </location>
    <ligand>
        <name>Zn(2+)</name>
        <dbReference type="ChEBI" id="CHEBI:29105"/>
        <label>2</label>
    </ligand>
</feature>
<feature type="binding site" evidence="12">
    <location>
        <position position="463"/>
    </location>
    <ligand>
        <name>Zn(2+)</name>
        <dbReference type="ChEBI" id="CHEBI:29105"/>
        <label>2</label>
    </ligand>
</feature>
<sequence length="744" mass="81096">MNAPLDSLLQILDNNAVEAARSVPVLMPVALDQTYDYLVPEGMDAAPGAFVLVPFGPQTRIGIVWDAPRGEGKPVDPKKLKALTSRIDAPCLPEISMRFAEWVARYTLAPLGMVARMMMSADAAFEPPKHRFGVCIVEGATPPPKMTQARTRVMEIAADGLVRAKSDLANLAGCSTGVVDGLAAAGMLVEVAIPERSFPRPLPQHGETGFTADQTRAVESLRSAVDANNFSVTLLDGVTGSGKTEVYFEAVARALEAGGQTLILLPEIALTSQFLDRFARRFGARPVEWHSALSPAERGRIWKGVARGDVRCVVGARSALFLPYCELGLIVVDEEHDQGFKQDDRVHYQGRDMAVVRGNLGKFPVILASATPSIESHVNALIGRYRHAVLPGRFSGVEMPDVSAIDLRSEKLVPGKWLAERLVASMTETLEKGQQTLLFLNRRGYAPLTLCRSCGHRLECPQCTAWLVEHRFKKKLSCHHCGFQLSLPEKCPKCAAPGSLVACGPGVERVQEEVAERFPDARVALLSSDLIPGLPEMREMIRGIEAREFDIIIGTQIVAKGHNFPGLALVGVVDGDLGLAHGADPRSAERTFQLLHQVTGRAGRTTFVGRGFVQTYSPDHPVMTAIVAGDRNAFLNYEVKTRQAGLLPPYGRLAAIIVSARDKALTEQVAREIARRAPPSEMISVLGPSEAPIAVVRGRHRWRLLVKAPRDVDLQTYLRAWAGMIPKLKTDVRITVDIDPYNFL</sequence>
<feature type="binding site" evidence="12">
    <location>
        <position position="494"/>
    </location>
    <ligand>
        <name>Zn(2+)</name>
        <dbReference type="ChEBI" id="CHEBI:29105"/>
        <label>1</label>
    </ligand>
</feature>
<dbReference type="GO" id="GO:0016887">
    <property type="term" value="F:ATP hydrolysis activity"/>
    <property type="evidence" value="ECO:0007669"/>
    <property type="project" value="RHEA"/>
</dbReference>
<evidence type="ECO:0000313" key="14">
    <source>
        <dbReference type="EMBL" id="SFV37531.1"/>
    </source>
</evidence>
<comment type="similarity">
    <text evidence="12">Belongs to the helicase family. PriA subfamily.</text>
</comment>
<dbReference type="PROSITE" id="PS51192">
    <property type="entry name" value="HELICASE_ATP_BIND_1"/>
    <property type="match status" value="1"/>
</dbReference>
<feature type="binding site" evidence="12">
    <location>
        <position position="454"/>
    </location>
    <ligand>
        <name>Zn(2+)</name>
        <dbReference type="ChEBI" id="CHEBI:29105"/>
        <label>1</label>
    </ligand>
</feature>
<name>A0A1I7NS77_9HYPH</name>
<dbReference type="Pfam" id="PF17764">
    <property type="entry name" value="PriA_3primeBD"/>
    <property type="match status" value="1"/>
</dbReference>
<dbReference type="AlphaFoldDB" id="A0A1I7NS77"/>
<evidence type="ECO:0000256" key="10">
    <source>
        <dbReference type="ARBA" id="ARBA00023235"/>
    </source>
</evidence>
<feature type="binding site" evidence="12">
    <location>
        <position position="491"/>
    </location>
    <ligand>
        <name>Zn(2+)</name>
        <dbReference type="ChEBI" id="CHEBI:29105"/>
        <label>1</label>
    </ligand>
</feature>
<evidence type="ECO:0000256" key="7">
    <source>
        <dbReference type="ARBA" id="ARBA00022833"/>
    </source>
</evidence>
<dbReference type="GO" id="GO:0006310">
    <property type="term" value="P:DNA recombination"/>
    <property type="evidence" value="ECO:0007669"/>
    <property type="project" value="InterPro"/>
</dbReference>
<comment type="catalytic activity">
    <reaction evidence="11 12">
        <text>ATP + H2O = ADP + phosphate + H(+)</text>
        <dbReference type="Rhea" id="RHEA:13065"/>
        <dbReference type="ChEBI" id="CHEBI:15377"/>
        <dbReference type="ChEBI" id="CHEBI:15378"/>
        <dbReference type="ChEBI" id="CHEBI:30616"/>
        <dbReference type="ChEBI" id="CHEBI:43474"/>
        <dbReference type="ChEBI" id="CHEBI:456216"/>
        <dbReference type="EC" id="5.6.2.4"/>
    </reaction>
</comment>
<evidence type="ECO:0000256" key="12">
    <source>
        <dbReference type="HAMAP-Rule" id="MF_00983"/>
    </source>
</evidence>
<accession>A0A1I7NS77</accession>
<evidence type="ECO:0000256" key="5">
    <source>
        <dbReference type="ARBA" id="ARBA00022801"/>
    </source>
</evidence>
<dbReference type="Pfam" id="PF18319">
    <property type="entry name" value="Zn_ribbon_PriA"/>
    <property type="match status" value="1"/>
</dbReference>
<dbReference type="InterPro" id="IPR005259">
    <property type="entry name" value="PriA"/>
</dbReference>
<evidence type="ECO:0000256" key="11">
    <source>
        <dbReference type="ARBA" id="ARBA00048988"/>
    </source>
</evidence>
<dbReference type="OrthoDB" id="9759544at2"/>
<feature type="binding site" evidence="12">
    <location>
        <position position="460"/>
    </location>
    <ligand>
        <name>Zn(2+)</name>
        <dbReference type="ChEBI" id="CHEBI:29105"/>
        <label>2</label>
    </ligand>
</feature>
<feature type="binding site" evidence="12">
    <location>
        <position position="481"/>
    </location>
    <ligand>
        <name>Zn(2+)</name>
        <dbReference type="ChEBI" id="CHEBI:29105"/>
        <label>2</label>
    </ligand>
</feature>
<evidence type="ECO:0000313" key="15">
    <source>
        <dbReference type="Proteomes" id="UP000199423"/>
    </source>
</evidence>
<gene>
    <name evidence="12" type="primary">priA</name>
    <name evidence="14" type="ORF">SAMN04488557_3211</name>
</gene>
<evidence type="ECO:0000256" key="9">
    <source>
        <dbReference type="ARBA" id="ARBA00023125"/>
    </source>
</evidence>
<keyword evidence="4 12" id="KW-0547">Nucleotide-binding</keyword>
<protein>
    <recommendedName>
        <fullName evidence="12">Replication restart protein PriA</fullName>
    </recommendedName>
    <alternativeName>
        <fullName evidence="12">ATP-dependent DNA helicase PriA</fullName>
        <ecNumber evidence="12">5.6.2.4</ecNumber>
    </alternativeName>
    <alternativeName>
        <fullName evidence="12">DNA 3'-5' helicase PriA</fullName>
    </alternativeName>
</protein>
<keyword evidence="1 12" id="KW-0639">Primosome</keyword>
<dbReference type="PANTHER" id="PTHR30580">
    <property type="entry name" value="PRIMOSOMAL PROTEIN N"/>
    <property type="match status" value="1"/>
</dbReference>
<dbReference type="Proteomes" id="UP000199423">
    <property type="component" value="Unassembled WGS sequence"/>
</dbReference>
<dbReference type="NCBIfam" id="TIGR00595">
    <property type="entry name" value="priA"/>
    <property type="match status" value="1"/>
</dbReference>
<evidence type="ECO:0000256" key="3">
    <source>
        <dbReference type="ARBA" id="ARBA00022723"/>
    </source>
</evidence>
<keyword evidence="7 12" id="KW-0862">Zinc</keyword>
<dbReference type="GO" id="GO:0006269">
    <property type="term" value="P:DNA replication, synthesis of primer"/>
    <property type="evidence" value="ECO:0007669"/>
    <property type="project" value="UniProtKB-KW"/>
</dbReference>
<dbReference type="InterPro" id="IPR014001">
    <property type="entry name" value="Helicase_ATP-bd"/>
</dbReference>
<keyword evidence="3 12" id="KW-0479">Metal-binding</keyword>
<keyword evidence="8 12" id="KW-0067">ATP-binding</keyword>
<dbReference type="STRING" id="51670.SAMN04488557_3211"/>
<dbReference type="GO" id="GO:0005524">
    <property type="term" value="F:ATP binding"/>
    <property type="evidence" value="ECO:0007669"/>
    <property type="project" value="UniProtKB-UniRule"/>
</dbReference>
<evidence type="ECO:0000256" key="6">
    <source>
        <dbReference type="ARBA" id="ARBA00022806"/>
    </source>
</evidence>
<dbReference type="InterPro" id="IPR041222">
    <property type="entry name" value="PriA_3primeBD"/>
</dbReference>
<dbReference type="InterPro" id="IPR001650">
    <property type="entry name" value="Helicase_C-like"/>
</dbReference>
<dbReference type="Pfam" id="PF00270">
    <property type="entry name" value="DEAD"/>
    <property type="match status" value="1"/>
</dbReference>
<dbReference type="CDD" id="cd17929">
    <property type="entry name" value="DEXHc_priA"/>
    <property type="match status" value="1"/>
</dbReference>
<proteinExistence type="inferred from homology"/>
<keyword evidence="2 12" id="KW-0235">DNA replication</keyword>
<dbReference type="InterPro" id="IPR027417">
    <property type="entry name" value="P-loop_NTPase"/>
</dbReference>
<dbReference type="GO" id="GO:0043138">
    <property type="term" value="F:3'-5' DNA helicase activity"/>
    <property type="evidence" value="ECO:0007669"/>
    <property type="project" value="UniProtKB-EC"/>
</dbReference>
<comment type="function">
    <text evidence="12">Initiates the restart of stalled replication forks, which reloads the replicative helicase on sites other than the origin of replication. Recognizes and binds to abandoned replication forks and remodels them to uncover a helicase loading site. Promotes assembly of the primosome at these replication forks.</text>
</comment>
<dbReference type="InterPro" id="IPR011545">
    <property type="entry name" value="DEAD/DEAH_box_helicase_dom"/>
</dbReference>
<keyword evidence="9 12" id="KW-0238">DNA-binding</keyword>
<dbReference type="RefSeq" id="WP_092868719.1">
    <property type="nucleotide sequence ID" value="NZ_FPCH01000003.1"/>
</dbReference>
<dbReference type="EC" id="5.6.2.4" evidence="12"/>
<evidence type="ECO:0000259" key="13">
    <source>
        <dbReference type="PROSITE" id="PS51192"/>
    </source>
</evidence>
<dbReference type="EMBL" id="FPCH01000003">
    <property type="protein sequence ID" value="SFV37531.1"/>
    <property type="molecule type" value="Genomic_DNA"/>
</dbReference>
<evidence type="ECO:0000256" key="1">
    <source>
        <dbReference type="ARBA" id="ARBA00022515"/>
    </source>
</evidence>
<dbReference type="InterPro" id="IPR042115">
    <property type="entry name" value="PriA_3primeBD_sf"/>
</dbReference>
<dbReference type="FunFam" id="3.40.50.300:FF:000489">
    <property type="entry name" value="Primosome assembly protein PriA"/>
    <property type="match status" value="1"/>
</dbReference>
<evidence type="ECO:0000256" key="8">
    <source>
        <dbReference type="ARBA" id="ARBA00022840"/>
    </source>
</evidence>
<dbReference type="GO" id="GO:1990077">
    <property type="term" value="C:primosome complex"/>
    <property type="evidence" value="ECO:0007669"/>
    <property type="project" value="UniProtKB-UniRule"/>
</dbReference>
<dbReference type="PANTHER" id="PTHR30580:SF0">
    <property type="entry name" value="PRIMOSOMAL PROTEIN N"/>
    <property type="match status" value="1"/>
</dbReference>
<dbReference type="GO" id="GO:0003677">
    <property type="term" value="F:DNA binding"/>
    <property type="evidence" value="ECO:0007669"/>
    <property type="project" value="UniProtKB-UniRule"/>
</dbReference>
<dbReference type="Pfam" id="PF18074">
    <property type="entry name" value="PriA_C"/>
    <property type="match status" value="1"/>
</dbReference>
<keyword evidence="5 12" id="KW-0378">Hydrolase</keyword>